<reference evidence="1" key="1">
    <citation type="submission" date="2022-08" db="EMBL/GenBank/DDBJ databases">
        <title>Genome Sequence of Fusarium decemcellulare.</title>
        <authorList>
            <person name="Buettner E."/>
        </authorList>
    </citation>
    <scope>NUCLEOTIDE SEQUENCE</scope>
    <source>
        <strain evidence="1">Babe19</strain>
    </source>
</reference>
<comment type="caution">
    <text evidence="1">The sequence shown here is derived from an EMBL/GenBank/DDBJ whole genome shotgun (WGS) entry which is preliminary data.</text>
</comment>
<evidence type="ECO:0000313" key="2">
    <source>
        <dbReference type="Proteomes" id="UP001148629"/>
    </source>
</evidence>
<gene>
    <name evidence="1" type="ORF">NM208_g4503</name>
</gene>
<sequence>MSLEALEEFHIEAEVVGLEGYTLSDDSPSSSYFLRWPTMHRPKGCKFGGGIDANVFAMTQKDLETCWPDGNYFELEFDCSGPDATVFFVDTNNTFDMAAVDELVHEVDCRLKIQALKDAAKDDEIMKGLLEGVTPPGEITTLFSDVHVPPSTIEALRSLTTLSLLSPQHFTYGVLSRAKGSGVLLHGPPGTGKTLLASATAKEAGAILLEVSAADMHSKWLGESEKTVRAIFGLAEKLGNCVIFIDEADGLFHARSSDDKAWYTTITNQFLREWDGVSSKKKGGSFVMMATNRPEDLDPAILRRFQRQILVDLPRQEDRVEILKIHLKGEELDGAVDLKLLAKLTQNFSGSDIKNLCISAAFASVYAEAYGADESTKRKRLKPRRRLGSKLTNNGEPRKRVLELEHFRKAFSEVGQKLDGTSLSKVKKWADVYAENARQMAGTEV</sequence>
<accession>A0ACC1SKJ9</accession>
<keyword evidence="2" id="KW-1185">Reference proteome</keyword>
<proteinExistence type="predicted"/>
<name>A0ACC1SKJ9_9HYPO</name>
<organism evidence="1 2">
    <name type="scientific">Fusarium decemcellulare</name>
    <dbReference type="NCBI Taxonomy" id="57161"/>
    <lineage>
        <taxon>Eukaryota</taxon>
        <taxon>Fungi</taxon>
        <taxon>Dikarya</taxon>
        <taxon>Ascomycota</taxon>
        <taxon>Pezizomycotina</taxon>
        <taxon>Sordariomycetes</taxon>
        <taxon>Hypocreomycetidae</taxon>
        <taxon>Hypocreales</taxon>
        <taxon>Nectriaceae</taxon>
        <taxon>Fusarium</taxon>
        <taxon>Fusarium decemcellulare species complex</taxon>
    </lineage>
</organism>
<dbReference type="Proteomes" id="UP001148629">
    <property type="component" value="Unassembled WGS sequence"/>
</dbReference>
<evidence type="ECO:0000313" key="1">
    <source>
        <dbReference type="EMBL" id="KAJ3541655.1"/>
    </source>
</evidence>
<protein>
    <submittedName>
        <fullName evidence="1">Uncharacterized protein</fullName>
    </submittedName>
</protein>
<dbReference type="EMBL" id="JANRMS010000339">
    <property type="protein sequence ID" value="KAJ3541655.1"/>
    <property type="molecule type" value="Genomic_DNA"/>
</dbReference>